<organism evidence="1 2">
    <name type="scientific">Falsibacillus pallidus</name>
    <dbReference type="NCBI Taxonomy" id="493781"/>
    <lineage>
        <taxon>Bacteria</taxon>
        <taxon>Bacillati</taxon>
        <taxon>Bacillota</taxon>
        <taxon>Bacilli</taxon>
        <taxon>Bacillales</taxon>
        <taxon>Bacillaceae</taxon>
        <taxon>Falsibacillus</taxon>
    </lineage>
</organism>
<dbReference type="AlphaFoldDB" id="A0A370G891"/>
<dbReference type="Proteomes" id="UP000255326">
    <property type="component" value="Unassembled WGS sequence"/>
</dbReference>
<dbReference type="EMBL" id="QQAY01000013">
    <property type="protein sequence ID" value="RDI40001.1"/>
    <property type="molecule type" value="Genomic_DNA"/>
</dbReference>
<proteinExistence type="predicted"/>
<dbReference type="OrthoDB" id="2716410at2"/>
<keyword evidence="2" id="KW-1185">Reference proteome</keyword>
<dbReference type="RefSeq" id="WP_114746577.1">
    <property type="nucleotide sequence ID" value="NZ_QQAY01000013.1"/>
</dbReference>
<reference evidence="1 2" key="1">
    <citation type="submission" date="2018-07" db="EMBL/GenBank/DDBJ databases">
        <title>Genomic Encyclopedia of Type Strains, Phase IV (KMG-IV): sequencing the most valuable type-strain genomes for metagenomic binning, comparative biology and taxonomic classification.</title>
        <authorList>
            <person name="Goeker M."/>
        </authorList>
    </citation>
    <scope>NUCLEOTIDE SEQUENCE [LARGE SCALE GENOMIC DNA]</scope>
    <source>
        <strain evidence="1 2">DSM 25281</strain>
    </source>
</reference>
<sequence>MKVILHNRKRFKNSQAESIVEITNTDDLNVFLLDTRGFNGTVAVDGHNEGVQKLLIEADEVYLPSTMVKQYGEFLNEEKCFLYFEMEVHPPSARFIELLNAENQNRRGVFRMKRSSDSGLNKEAMLSDVFVFSKLFGEVSSVFLKKSVRERHCYLISCVTFQKDVMAHFEYLASDASEDSLEMEWSGQGANLDYSSDKSEPDYLIDVVSLQEKSYSLKSQIAQEYLSFSSEERWSGEEVK</sequence>
<accession>A0A370G891</accession>
<name>A0A370G891_9BACI</name>
<evidence type="ECO:0000313" key="1">
    <source>
        <dbReference type="EMBL" id="RDI40001.1"/>
    </source>
</evidence>
<comment type="caution">
    <text evidence="1">The sequence shown here is derived from an EMBL/GenBank/DDBJ whole genome shotgun (WGS) entry which is preliminary data.</text>
</comment>
<gene>
    <name evidence="1" type="ORF">DFR59_11324</name>
</gene>
<protein>
    <submittedName>
        <fullName evidence="1">Uncharacterized protein</fullName>
    </submittedName>
</protein>
<evidence type="ECO:0000313" key="2">
    <source>
        <dbReference type="Proteomes" id="UP000255326"/>
    </source>
</evidence>